<sequence>MSIDATDHTLFDGGRAPNPRRVAIYLAERDINVTVKPVDMGALEHKSDSISALNPLKQLPLLQLPDGDVITESIAICRYFDALYPDGALFGKDPKEVAIFEMWQRRIELQLLFPVAQAFRHIHPGMKDWEVPQVPEWGEVNKAKAVRFSILLNEHLADNEFICGDDFTVADITGIIAVDFSKPARIAYDENLPHFSRWIEAVRSRPSYRR</sequence>
<dbReference type="SFLD" id="SFLDS00019">
    <property type="entry name" value="Glutathione_Transferase_(cytos"/>
    <property type="match status" value="1"/>
</dbReference>
<dbReference type="CDD" id="cd03182">
    <property type="entry name" value="GST_C_GTT2_like"/>
    <property type="match status" value="1"/>
</dbReference>
<evidence type="ECO:0000313" key="3">
    <source>
        <dbReference type="EMBL" id="MEM5501236.1"/>
    </source>
</evidence>
<dbReference type="PANTHER" id="PTHR44051">
    <property type="entry name" value="GLUTATHIONE S-TRANSFERASE-RELATED"/>
    <property type="match status" value="1"/>
</dbReference>
<evidence type="ECO:0000259" key="2">
    <source>
        <dbReference type="PROSITE" id="PS50405"/>
    </source>
</evidence>
<comment type="caution">
    <text evidence="3">The sequence shown here is derived from an EMBL/GenBank/DDBJ whole genome shotgun (WGS) entry which is preliminary data.</text>
</comment>
<evidence type="ECO:0000259" key="1">
    <source>
        <dbReference type="PROSITE" id="PS50404"/>
    </source>
</evidence>
<dbReference type="RefSeq" id="WP_342847775.1">
    <property type="nucleotide sequence ID" value="NZ_JBBMQO010000003.1"/>
</dbReference>
<gene>
    <name evidence="3" type="ORF">WNY59_06500</name>
</gene>
<dbReference type="InterPro" id="IPR036249">
    <property type="entry name" value="Thioredoxin-like_sf"/>
</dbReference>
<dbReference type="Gene3D" id="1.20.1050.10">
    <property type="match status" value="1"/>
</dbReference>
<name>A0ABU9T526_9HYPH</name>
<dbReference type="InterPro" id="IPR036282">
    <property type="entry name" value="Glutathione-S-Trfase_C_sf"/>
</dbReference>
<reference evidence="3 4" key="1">
    <citation type="submission" date="2024-03" db="EMBL/GenBank/DDBJ databases">
        <title>Community enrichment and isolation of bacterial strains for fucoidan degradation.</title>
        <authorList>
            <person name="Sichert A."/>
        </authorList>
    </citation>
    <scope>NUCLEOTIDE SEQUENCE [LARGE SCALE GENOMIC DNA]</scope>
    <source>
        <strain evidence="3 4">AS62</strain>
    </source>
</reference>
<dbReference type="Gene3D" id="3.40.30.10">
    <property type="entry name" value="Glutaredoxin"/>
    <property type="match status" value="1"/>
</dbReference>
<dbReference type="SUPFAM" id="SSF47616">
    <property type="entry name" value="GST C-terminal domain-like"/>
    <property type="match status" value="1"/>
</dbReference>
<dbReference type="PROSITE" id="PS50405">
    <property type="entry name" value="GST_CTER"/>
    <property type="match status" value="1"/>
</dbReference>
<dbReference type="Pfam" id="PF00043">
    <property type="entry name" value="GST_C"/>
    <property type="match status" value="1"/>
</dbReference>
<dbReference type="InterPro" id="IPR010987">
    <property type="entry name" value="Glutathione-S-Trfase_C-like"/>
</dbReference>
<organism evidence="3 4">
    <name type="scientific">Ahrensia kielensis</name>
    <dbReference type="NCBI Taxonomy" id="76980"/>
    <lineage>
        <taxon>Bacteria</taxon>
        <taxon>Pseudomonadati</taxon>
        <taxon>Pseudomonadota</taxon>
        <taxon>Alphaproteobacteria</taxon>
        <taxon>Hyphomicrobiales</taxon>
        <taxon>Ahrensiaceae</taxon>
        <taxon>Ahrensia</taxon>
    </lineage>
</organism>
<dbReference type="PROSITE" id="PS50404">
    <property type="entry name" value="GST_NTER"/>
    <property type="match status" value="1"/>
</dbReference>
<dbReference type="Proteomes" id="UP001477870">
    <property type="component" value="Unassembled WGS sequence"/>
</dbReference>
<accession>A0ABU9T526</accession>
<feature type="domain" description="GST N-terminal" evidence="1">
    <location>
        <begin position="6"/>
        <end position="88"/>
    </location>
</feature>
<dbReference type="SFLD" id="SFLDG00358">
    <property type="entry name" value="Main_(cytGST)"/>
    <property type="match status" value="1"/>
</dbReference>
<dbReference type="EMBL" id="JBBMQO010000003">
    <property type="protein sequence ID" value="MEM5501236.1"/>
    <property type="molecule type" value="Genomic_DNA"/>
</dbReference>
<dbReference type="InterPro" id="IPR004045">
    <property type="entry name" value="Glutathione_S-Trfase_N"/>
</dbReference>
<dbReference type="InterPro" id="IPR040079">
    <property type="entry name" value="Glutathione_S-Trfase"/>
</dbReference>
<evidence type="ECO:0000313" key="4">
    <source>
        <dbReference type="Proteomes" id="UP001477870"/>
    </source>
</evidence>
<dbReference type="InterPro" id="IPR004046">
    <property type="entry name" value="GST_C"/>
</dbReference>
<proteinExistence type="predicted"/>
<keyword evidence="4" id="KW-1185">Reference proteome</keyword>
<dbReference type="InterPro" id="IPR034346">
    <property type="entry name" value="Gtt2-like_C"/>
</dbReference>
<dbReference type="SUPFAM" id="SSF52833">
    <property type="entry name" value="Thioredoxin-like"/>
    <property type="match status" value="1"/>
</dbReference>
<dbReference type="PANTHER" id="PTHR44051:SF8">
    <property type="entry name" value="GLUTATHIONE S-TRANSFERASE GSTA"/>
    <property type="match status" value="1"/>
</dbReference>
<dbReference type="Pfam" id="PF13409">
    <property type="entry name" value="GST_N_2"/>
    <property type="match status" value="1"/>
</dbReference>
<feature type="domain" description="GST C-terminal" evidence="2">
    <location>
        <begin position="93"/>
        <end position="210"/>
    </location>
</feature>
<protein>
    <submittedName>
        <fullName evidence="3">Glutathione S-transferase N-terminal domain-containing protein</fullName>
    </submittedName>
</protein>